<dbReference type="EMBL" id="PVNH01000004">
    <property type="protein sequence ID" value="PRX48259.1"/>
    <property type="molecule type" value="Genomic_DNA"/>
</dbReference>
<dbReference type="InterPro" id="IPR002575">
    <property type="entry name" value="Aminoglycoside_PTrfase"/>
</dbReference>
<feature type="domain" description="Aminoglycoside phosphotransferase" evidence="1">
    <location>
        <begin position="21"/>
        <end position="240"/>
    </location>
</feature>
<gene>
    <name evidence="2" type="ORF">B0I33_10473</name>
</gene>
<dbReference type="SUPFAM" id="SSF56112">
    <property type="entry name" value="Protein kinase-like (PK-like)"/>
    <property type="match status" value="1"/>
</dbReference>
<dbReference type="PANTHER" id="PTHR21310">
    <property type="entry name" value="AMINOGLYCOSIDE PHOSPHOTRANSFERASE-RELATED-RELATED"/>
    <property type="match status" value="1"/>
</dbReference>
<dbReference type="Proteomes" id="UP000238362">
    <property type="component" value="Unassembled WGS sequence"/>
</dbReference>
<keyword evidence="2" id="KW-0808">Transferase</keyword>
<name>A0A2T0LWB6_9PSEU</name>
<dbReference type="PANTHER" id="PTHR21310:SF15">
    <property type="entry name" value="AMINOGLYCOSIDE PHOSPHOTRANSFERASE DOMAIN-CONTAINING PROTEIN"/>
    <property type="match status" value="1"/>
</dbReference>
<keyword evidence="2" id="KW-0418">Kinase</keyword>
<evidence type="ECO:0000259" key="1">
    <source>
        <dbReference type="Pfam" id="PF01636"/>
    </source>
</evidence>
<keyword evidence="3" id="KW-1185">Reference proteome</keyword>
<reference evidence="2 3" key="1">
    <citation type="submission" date="2018-03" db="EMBL/GenBank/DDBJ databases">
        <title>Genomic Encyclopedia of Type Strains, Phase III (KMG-III): the genomes of soil and plant-associated and newly described type strains.</title>
        <authorList>
            <person name="Whitman W."/>
        </authorList>
    </citation>
    <scope>NUCLEOTIDE SEQUENCE [LARGE SCALE GENOMIC DNA]</scope>
    <source>
        <strain evidence="2 3">CGMCC 4.7125</strain>
    </source>
</reference>
<dbReference type="InterPro" id="IPR016259">
    <property type="entry name" value="Hygromycin-B_Kinase"/>
</dbReference>
<organism evidence="2 3">
    <name type="scientific">Prauserella shujinwangii</name>
    <dbReference type="NCBI Taxonomy" id="1453103"/>
    <lineage>
        <taxon>Bacteria</taxon>
        <taxon>Bacillati</taxon>
        <taxon>Actinomycetota</taxon>
        <taxon>Actinomycetes</taxon>
        <taxon>Pseudonocardiales</taxon>
        <taxon>Pseudonocardiaceae</taxon>
        <taxon>Prauserella</taxon>
    </lineage>
</organism>
<evidence type="ECO:0000313" key="3">
    <source>
        <dbReference type="Proteomes" id="UP000238362"/>
    </source>
</evidence>
<dbReference type="InterPro" id="IPR011009">
    <property type="entry name" value="Kinase-like_dom_sf"/>
</dbReference>
<protein>
    <submittedName>
        <fullName evidence="2">Hygromycin-B 7''-O-kinase</fullName>
    </submittedName>
</protein>
<dbReference type="GO" id="GO:0016301">
    <property type="term" value="F:kinase activity"/>
    <property type="evidence" value="ECO:0007669"/>
    <property type="project" value="UniProtKB-KW"/>
</dbReference>
<dbReference type="AlphaFoldDB" id="A0A2T0LWB6"/>
<dbReference type="Pfam" id="PF01636">
    <property type="entry name" value="APH"/>
    <property type="match status" value="1"/>
</dbReference>
<dbReference type="RefSeq" id="WP_106178363.1">
    <property type="nucleotide sequence ID" value="NZ_PVNH01000004.1"/>
</dbReference>
<accession>A0A2T0LWB6</accession>
<dbReference type="OrthoDB" id="2801014at2"/>
<comment type="caution">
    <text evidence="2">The sequence shown here is derived from an EMBL/GenBank/DDBJ whole genome shotgun (WGS) entry which is preliminary data.</text>
</comment>
<proteinExistence type="predicted"/>
<sequence>MTDVPALDALRARLRLGPLERFPDGSLPVYAAGEHLALKLYPPEDAAEADTETTVLRVLERRLSVPTPAIVDTGAHEGWRYVLMRRLSGEHLDDVWPRLSATERLELAGRLGAVLAELHAVTDPAIATLGPRDWSTFVAAQRASAADRQRELGLGEDWLARIPGFLARVDLGTPPRVLLHTEFLREHLLLTHDGTRWTVTGLLDFEPAMRGAAEYEFVAVGIHLAGGDRAFLRRLLLSYGYSSGDLGEALAHRLLAYTLLHRYGNLRGYLERLPAPPRPTLEALSVTWFGAS</sequence>
<dbReference type="Gene3D" id="3.90.1200.10">
    <property type="match status" value="1"/>
</dbReference>
<dbReference type="PIRSF" id="PIRSF000707">
    <property type="entry name" value="Hygromycin-B_kinase"/>
    <property type="match status" value="1"/>
</dbReference>
<dbReference type="InterPro" id="IPR051678">
    <property type="entry name" value="AGP_Transferase"/>
</dbReference>
<evidence type="ECO:0000313" key="2">
    <source>
        <dbReference type="EMBL" id="PRX48259.1"/>
    </source>
</evidence>